<gene>
    <name evidence="1" type="ORF">DPMN_000983</name>
</gene>
<sequence length="98" mass="10785">MKKMYPDRLSYLKSDDIYGLEHEILIGQIVWNASGNSLLSSKHRRERREGGSNISNEAIVNMTVSRGPVVGNTIEVDIAHGLHKASIAIVGILCVEVI</sequence>
<reference evidence="1" key="2">
    <citation type="submission" date="2020-11" db="EMBL/GenBank/DDBJ databases">
        <authorList>
            <person name="McCartney M.A."/>
            <person name="Auch B."/>
            <person name="Kono T."/>
            <person name="Mallez S."/>
            <person name="Becker A."/>
            <person name="Gohl D.M."/>
            <person name="Silverstein K.A.T."/>
            <person name="Koren S."/>
            <person name="Bechman K.B."/>
            <person name="Herman A."/>
            <person name="Abrahante J.E."/>
            <person name="Garbe J."/>
        </authorList>
    </citation>
    <scope>NUCLEOTIDE SEQUENCE</scope>
    <source>
        <strain evidence="1">Duluth1</strain>
        <tissue evidence="1">Whole animal</tissue>
    </source>
</reference>
<proteinExistence type="predicted"/>
<dbReference type="Proteomes" id="UP000828390">
    <property type="component" value="Unassembled WGS sequence"/>
</dbReference>
<keyword evidence="2" id="KW-1185">Reference proteome</keyword>
<evidence type="ECO:0000313" key="1">
    <source>
        <dbReference type="EMBL" id="KAH3877126.1"/>
    </source>
</evidence>
<reference evidence="1" key="1">
    <citation type="journal article" date="2019" name="bioRxiv">
        <title>The Genome of the Zebra Mussel, Dreissena polymorpha: A Resource for Invasive Species Research.</title>
        <authorList>
            <person name="McCartney M.A."/>
            <person name="Auch B."/>
            <person name="Kono T."/>
            <person name="Mallez S."/>
            <person name="Zhang Y."/>
            <person name="Obille A."/>
            <person name="Becker A."/>
            <person name="Abrahante J.E."/>
            <person name="Garbe J."/>
            <person name="Badalamenti J.P."/>
            <person name="Herman A."/>
            <person name="Mangelson H."/>
            <person name="Liachko I."/>
            <person name="Sullivan S."/>
            <person name="Sone E.D."/>
            <person name="Koren S."/>
            <person name="Silverstein K.A.T."/>
            <person name="Beckman K.B."/>
            <person name="Gohl D.M."/>
        </authorList>
    </citation>
    <scope>NUCLEOTIDE SEQUENCE</scope>
    <source>
        <strain evidence="1">Duluth1</strain>
        <tissue evidence="1">Whole animal</tissue>
    </source>
</reference>
<name>A0A9D4RPZ5_DREPO</name>
<comment type="caution">
    <text evidence="1">The sequence shown here is derived from an EMBL/GenBank/DDBJ whole genome shotgun (WGS) entry which is preliminary data.</text>
</comment>
<dbReference type="AlphaFoldDB" id="A0A9D4RPZ5"/>
<dbReference type="EMBL" id="JAIWYP010000001">
    <property type="protein sequence ID" value="KAH3877126.1"/>
    <property type="molecule type" value="Genomic_DNA"/>
</dbReference>
<accession>A0A9D4RPZ5</accession>
<evidence type="ECO:0000313" key="2">
    <source>
        <dbReference type="Proteomes" id="UP000828390"/>
    </source>
</evidence>
<organism evidence="1 2">
    <name type="scientific">Dreissena polymorpha</name>
    <name type="common">Zebra mussel</name>
    <name type="synonym">Mytilus polymorpha</name>
    <dbReference type="NCBI Taxonomy" id="45954"/>
    <lineage>
        <taxon>Eukaryota</taxon>
        <taxon>Metazoa</taxon>
        <taxon>Spiralia</taxon>
        <taxon>Lophotrochozoa</taxon>
        <taxon>Mollusca</taxon>
        <taxon>Bivalvia</taxon>
        <taxon>Autobranchia</taxon>
        <taxon>Heteroconchia</taxon>
        <taxon>Euheterodonta</taxon>
        <taxon>Imparidentia</taxon>
        <taxon>Neoheterodontei</taxon>
        <taxon>Myida</taxon>
        <taxon>Dreissenoidea</taxon>
        <taxon>Dreissenidae</taxon>
        <taxon>Dreissena</taxon>
    </lineage>
</organism>
<protein>
    <submittedName>
        <fullName evidence="1">Uncharacterized protein</fullName>
    </submittedName>
</protein>